<organism evidence="2 3">
    <name type="scientific">Amycolatopsis rubida</name>
    <dbReference type="NCBI Taxonomy" id="112413"/>
    <lineage>
        <taxon>Bacteria</taxon>
        <taxon>Bacillati</taxon>
        <taxon>Actinomycetota</taxon>
        <taxon>Actinomycetes</taxon>
        <taxon>Pseudonocardiales</taxon>
        <taxon>Pseudonocardiaceae</taxon>
        <taxon>Amycolatopsis</taxon>
    </lineage>
</organism>
<sequence>MKSRIWLDLVLILGTLAAFAWWAVLLVQAVGR</sequence>
<proteinExistence type="predicted"/>
<evidence type="ECO:0000313" key="2">
    <source>
        <dbReference type="EMBL" id="SFP08555.1"/>
    </source>
</evidence>
<keyword evidence="1" id="KW-1133">Transmembrane helix</keyword>
<reference evidence="2 3" key="1">
    <citation type="submission" date="2016-10" db="EMBL/GenBank/DDBJ databases">
        <authorList>
            <person name="de Groot N.N."/>
        </authorList>
    </citation>
    <scope>NUCLEOTIDE SEQUENCE [LARGE SCALE GENOMIC DNA]</scope>
    <source>
        <strain evidence="2 3">DSM 44637</strain>
    </source>
</reference>
<evidence type="ECO:0000256" key="1">
    <source>
        <dbReference type="SAM" id="Phobius"/>
    </source>
</evidence>
<evidence type="ECO:0000313" key="3">
    <source>
        <dbReference type="Proteomes" id="UP000199137"/>
    </source>
</evidence>
<feature type="transmembrane region" description="Helical" evidence="1">
    <location>
        <begin position="6"/>
        <end position="27"/>
    </location>
</feature>
<accession>A0A1I5MG42</accession>
<dbReference type="AlphaFoldDB" id="A0A1I5MG42"/>
<dbReference type="EMBL" id="FOWC01000004">
    <property type="protein sequence ID" value="SFP08555.1"/>
    <property type="molecule type" value="Genomic_DNA"/>
</dbReference>
<keyword evidence="1" id="KW-0472">Membrane</keyword>
<gene>
    <name evidence="2" type="ORF">SAMN05421854_10436</name>
</gene>
<protein>
    <submittedName>
        <fullName evidence="2">Uncharacterized protein</fullName>
    </submittedName>
</protein>
<name>A0A1I5MG42_9PSEU</name>
<dbReference type="Proteomes" id="UP000199137">
    <property type="component" value="Unassembled WGS sequence"/>
</dbReference>
<keyword evidence="1" id="KW-0812">Transmembrane</keyword>